<dbReference type="PANTHER" id="PTHR35813">
    <property type="entry name" value="INNER MEMBRANE PROTEIN YBAN"/>
    <property type="match status" value="1"/>
</dbReference>
<evidence type="ECO:0000256" key="1">
    <source>
        <dbReference type="SAM" id="Phobius"/>
    </source>
</evidence>
<dbReference type="Pfam" id="PF04304">
    <property type="entry name" value="DUF454"/>
    <property type="match status" value="1"/>
</dbReference>
<keyword evidence="1" id="KW-1133">Transmembrane helix</keyword>
<sequence length="120" mass="13885">MKKYLYFLSGFLSLLVGVIGIFLPILPTTPLLLLAGFCFANSSKKFETWLRTTRLYQFYVADYAETKSISKSRKKRIILQIYILMGISIYLAPLLPVKILLVALTIFITYYLFFIIPNKQ</sequence>
<dbReference type="InterPro" id="IPR007401">
    <property type="entry name" value="DUF454"/>
</dbReference>
<evidence type="ECO:0000313" key="2">
    <source>
        <dbReference type="EMBL" id="RRR52432.1"/>
    </source>
</evidence>
<organism evidence="2 3">
    <name type="scientific">Streptococcus suis</name>
    <dbReference type="NCBI Taxonomy" id="1307"/>
    <lineage>
        <taxon>Bacteria</taxon>
        <taxon>Bacillati</taxon>
        <taxon>Bacillota</taxon>
        <taxon>Bacilli</taxon>
        <taxon>Lactobacillales</taxon>
        <taxon>Streptococcaceae</taxon>
        <taxon>Streptococcus</taxon>
    </lineage>
</organism>
<proteinExistence type="predicted"/>
<feature type="transmembrane region" description="Helical" evidence="1">
    <location>
        <begin position="6"/>
        <end position="39"/>
    </location>
</feature>
<accession>A0A426TD98</accession>
<comment type="caution">
    <text evidence="2">The sequence shown here is derived from an EMBL/GenBank/DDBJ whole genome shotgun (WGS) entry which is preliminary data.</text>
</comment>
<keyword evidence="1" id="KW-0472">Membrane</keyword>
<name>A0A426TD98_STRSU</name>
<dbReference type="PIRSF" id="PIRSF016789">
    <property type="entry name" value="DUF454"/>
    <property type="match status" value="1"/>
</dbReference>
<dbReference type="EMBL" id="RSDO01000010">
    <property type="protein sequence ID" value="RRR52432.1"/>
    <property type="molecule type" value="Genomic_DNA"/>
</dbReference>
<dbReference type="GO" id="GO:0005886">
    <property type="term" value="C:plasma membrane"/>
    <property type="evidence" value="ECO:0007669"/>
    <property type="project" value="TreeGrafter"/>
</dbReference>
<protein>
    <submittedName>
        <fullName evidence="2">DUF454 domain-containing protein</fullName>
    </submittedName>
</protein>
<reference evidence="2 3" key="1">
    <citation type="submission" date="2018-11" db="EMBL/GenBank/DDBJ databases">
        <authorList>
            <person name="Stevens M.J."/>
            <person name="Cernela N."/>
            <person name="Spoerry Serrano N."/>
            <person name="Schmitt S."/>
            <person name="Schrenzel J."/>
            <person name="Stephan R."/>
        </authorList>
    </citation>
    <scope>NUCLEOTIDE SEQUENCE [LARGE SCALE GENOMIC DNA]</scope>
    <source>
        <strain evidence="2 3">PP422</strain>
    </source>
</reference>
<feature type="transmembrane region" description="Helical" evidence="1">
    <location>
        <begin position="99"/>
        <end position="116"/>
    </location>
</feature>
<dbReference type="AlphaFoldDB" id="A0A426TD98"/>
<reference evidence="2 3" key="2">
    <citation type="submission" date="2018-12" db="EMBL/GenBank/DDBJ databases">
        <title>Whole-genome sequences of fifteen clinical Streptococcus suis strains isolated from pigs between 2006 and 2018.</title>
        <authorList>
            <person name="Stevens M.J.A."/>
            <person name="Cernela N."/>
            <person name="Spoerry Serrano N."/>
            <person name="Schmitt S."/>
            <person name="Schrenzel J."/>
            <person name="Stephan R."/>
        </authorList>
    </citation>
    <scope>NUCLEOTIDE SEQUENCE [LARGE SCALE GENOMIC DNA]</scope>
    <source>
        <strain evidence="2 3">PP422</strain>
    </source>
</reference>
<evidence type="ECO:0000313" key="3">
    <source>
        <dbReference type="Proteomes" id="UP000274117"/>
    </source>
</evidence>
<keyword evidence="1" id="KW-0812">Transmembrane</keyword>
<gene>
    <name evidence="2" type="ORF">EI998_06430</name>
</gene>
<dbReference type="PANTHER" id="PTHR35813:SF1">
    <property type="entry name" value="INNER MEMBRANE PROTEIN YBAN"/>
    <property type="match status" value="1"/>
</dbReference>
<dbReference type="Proteomes" id="UP000274117">
    <property type="component" value="Unassembled WGS sequence"/>
</dbReference>
<feature type="transmembrane region" description="Helical" evidence="1">
    <location>
        <begin position="77"/>
        <end position="93"/>
    </location>
</feature>